<evidence type="ECO:0000313" key="1">
    <source>
        <dbReference type="EMBL" id="MCI71652.1"/>
    </source>
</evidence>
<proteinExistence type="predicted"/>
<dbReference type="AlphaFoldDB" id="A0A392UE27"/>
<keyword evidence="2" id="KW-1185">Reference proteome</keyword>
<evidence type="ECO:0000313" key="2">
    <source>
        <dbReference type="Proteomes" id="UP000265520"/>
    </source>
</evidence>
<dbReference type="EMBL" id="LXQA010800757">
    <property type="protein sequence ID" value="MCI71652.1"/>
    <property type="molecule type" value="Genomic_DNA"/>
</dbReference>
<reference evidence="1 2" key="1">
    <citation type="journal article" date="2018" name="Front. Plant Sci.">
        <title>Red Clover (Trifolium pratense) and Zigzag Clover (T. medium) - A Picture of Genomic Similarities and Differences.</title>
        <authorList>
            <person name="Dluhosova J."/>
            <person name="Istvanek J."/>
            <person name="Nedelnik J."/>
            <person name="Repkova J."/>
        </authorList>
    </citation>
    <scope>NUCLEOTIDE SEQUENCE [LARGE SCALE GENOMIC DNA]</scope>
    <source>
        <strain evidence="2">cv. 10/8</strain>
        <tissue evidence="1">Leaf</tissue>
    </source>
</reference>
<comment type="caution">
    <text evidence="1">The sequence shown here is derived from an EMBL/GenBank/DDBJ whole genome shotgun (WGS) entry which is preliminary data.</text>
</comment>
<name>A0A392UE27_9FABA</name>
<feature type="non-terminal residue" evidence="1">
    <location>
        <position position="1"/>
    </location>
</feature>
<accession>A0A392UE27</accession>
<protein>
    <submittedName>
        <fullName evidence="1">Uncharacterized protein</fullName>
    </submittedName>
</protein>
<organism evidence="1 2">
    <name type="scientific">Trifolium medium</name>
    <dbReference type="NCBI Taxonomy" id="97028"/>
    <lineage>
        <taxon>Eukaryota</taxon>
        <taxon>Viridiplantae</taxon>
        <taxon>Streptophyta</taxon>
        <taxon>Embryophyta</taxon>
        <taxon>Tracheophyta</taxon>
        <taxon>Spermatophyta</taxon>
        <taxon>Magnoliopsida</taxon>
        <taxon>eudicotyledons</taxon>
        <taxon>Gunneridae</taxon>
        <taxon>Pentapetalae</taxon>
        <taxon>rosids</taxon>
        <taxon>fabids</taxon>
        <taxon>Fabales</taxon>
        <taxon>Fabaceae</taxon>
        <taxon>Papilionoideae</taxon>
        <taxon>50 kb inversion clade</taxon>
        <taxon>NPAAA clade</taxon>
        <taxon>Hologalegina</taxon>
        <taxon>IRL clade</taxon>
        <taxon>Trifolieae</taxon>
        <taxon>Trifolium</taxon>
    </lineage>
</organism>
<sequence length="64" mass="7501">KREVQTGKLAGLAMIVGSKWKLVSMSRFEWDLDLIRCLEWGSSRRMESSEVVEDHRFKDKVEIC</sequence>
<dbReference type="Proteomes" id="UP000265520">
    <property type="component" value="Unassembled WGS sequence"/>
</dbReference>